<dbReference type="EMBL" id="CP029190">
    <property type="protein sequence ID" value="QES47146.1"/>
    <property type="molecule type" value="Genomic_DNA"/>
</dbReference>
<gene>
    <name evidence="2" type="ORF">DEJ50_04100</name>
</gene>
<protein>
    <recommendedName>
        <fullName evidence="1">Beta-lactamase-related domain-containing protein</fullName>
    </recommendedName>
</protein>
<feature type="domain" description="Beta-lactamase-related" evidence="1">
    <location>
        <begin position="26"/>
        <end position="71"/>
    </location>
</feature>
<evidence type="ECO:0000313" key="3">
    <source>
        <dbReference type="Proteomes" id="UP000325211"/>
    </source>
</evidence>
<sequence>MPWSRWYWPVSPSRRHTPPATTATDAVLLLAGRHQLALSDPLSGFLDNPPSWTRDVTLGDLMRHTSGIPGGGRCRQGRVVRREGRLLHSQFLPLEAVRRRVRPRHPRRIRPLGRQLPNRSRRWHVSVDDVLRRRGVDDGRYGAGIPSRPGVSAWERAGELAAAHSTGKGSISMPAAADFSGCPGKNSYPGTRWGNSPHKNLSSMLLSIQLQFWYPKSASRFRFFRQGIIAATRHPYSADVGVLPQRRRIWLLVP</sequence>
<proteinExistence type="predicted"/>
<organism evidence="2 3">
    <name type="scientific">Streptomyces venezuelae</name>
    <dbReference type="NCBI Taxonomy" id="54571"/>
    <lineage>
        <taxon>Bacteria</taxon>
        <taxon>Bacillati</taxon>
        <taxon>Actinomycetota</taxon>
        <taxon>Actinomycetes</taxon>
        <taxon>Kitasatosporales</taxon>
        <taxon>Streptomycetaceae</taxon>
        <taxon>Streptomyces</taxon>
    </lineage>
</organism>
<name>A0A5P2CW65_STRVZ</name>
<dbReference type="OrthoDB" id="3174977at2"/>
<evidence type="ECO:0000313" key="2">
    <source>
        <dbReference type="EMBL" id="QES47146.1"/>
    </source>
</evidence>
<dbReference type="InterPro" id="IPR001466">
    <property type="entry name" value="Beta-lactam-related"/>
</dbReference>
<dbReference type="AlphaFoldDB" id="A0A5P2CW65"/>
<reference evidence="2 3" key="1">
    <citation type="submission" date="2018-05" db="EMBL/GenBank/DDBJ databases">
        <title>Streptomyces venezuelae.</title>
        <authorList>
            <person name="Kim W."/>
            <person name="Lee N."/>
            <person name="Cho B.-K."/>
        </authorList>
    </citation>
    <scope>NUCLEOTIDE SEQUENCE [LARGE SCALE GENOMIC DNA]</scope>
    <source>
        <strain evidence="2 3">ATCC 21782</strain>
    </source>
</reference>
<dbReference type="Proteomes" id="UP000325211">
    <property type="component" value="Chromosome"/>
</dbReference>
<evidence type="ECO:0000259" key="1">
    <source>
        <dbReference type="Pfam" id="PF00144"/>
    </source>
</evidence>
<dbReference type="Pfam" id="PF00144">
    <property type="entry name" value="Beta-lactamase"/>
    <property type="match status" value="1"/>
</dbReference>
<dbReference type="SUPFAM" id="SSF56601">
    <property type="entry name" value="beta-lactamase/transpeptidase-like"/>
    <property type="match status" value="1"/>
</dbReference>
<dbReference type="InterPro" id="IPR012338">
    <property type="entry name" value="Beta-lactam/transpept-like"/>
</dbReference>
<dbReference type="Gene3D" id="3.40.710.10">
    <property type="entry name" value="DD-peptidase/beta-lactamase superfamily"/>
    <property type="match status" value="1"/>
</dbReference>
<dbReference type="RefSeq" id="WP_150206058.1">
    <property type="nucleotide sequence ID" value="NZ_CP029190.1"/>
</dbReference>
<accession>A0A5P2CW65</accession>